<dbReference type="PANTHER" id="PTHR34128:SF2">
    <property type="entry name" value="CYTOCHROME C-TYPE BIOGENESIS PROTEIN CCME HOMOLOG, MITOCHONDRIAL"/>
    <property type="match status" value="1"/>
</dbReference>
<evidence type="ECO:0000256" key="2">
    <source>
        <dbReference type="ARBA" id="ARBA00022617"/>
    </source>
</evidence>
<dbReference type="SUPFAM" id="SSF82093">
    <property type="entry name" value="Heme chaperone CcmE"/>
    <property type="match status" value="1"/>
</dbReference>
<proteinExistence type="predicted"/>
<evidence type="ECO:0000313" key="10">
    <source>
        <dbReference type="EMBL" id="GAA4725072.1"/>
    </source>
</evidence>
<evidence type="ECO:0000256" key="8">
    <source>
        <dbReference type="ARBA" id="ARBA00023004"/>
    </source>
</evidence>
<dbReference type="RefSeq" id="WP_253877513.1">
    <property type="nucleotide sequence ID" value="NZ_BAABHM010000037.1"/>
</dbReference>
<keyword evidence="6" id="KW-0735">Signal-anchor</keyword>
<reference evidence="11" key="1">
    <citation type="journal article" date="2019" name="Int. J. Syst. Evol. Microbiol.">
        <title>The Global Catalogue of Microorganisms (GCM) 10K type strain sequencing project: providing services to taxonomists for standard genome sequencing and annotation.</title>
        <authorList>
            <consortium name="The Broad Institute Genomics Platform"/>
            <consortium name="The Broad Institute Genome Sequencing Center for Infectious Disease"/>
            <person name="Wu L."/>
            <person name="Ma J."/>
        </authorList>
    </citation>
    <scope>NUCLEOTIDE SEQUENCE [LARGE SCALE GENOMIC DNA]</scope>
    <source>
        <strain evidence="11">JCM 17975</strain>
    </source>
</reference>
<keyword evidence="2" id="KW-0349">Heme</keyword>
<organism evidence="10 11">
    <name type="scientific">Promicromonospora umidemergens</name>
    <dbReference type="NCBI Taxonomy" id="629679"/>
    <lineage>
        <taxon>Bacteria</taxon>
        <taxon>Bacillati</taxon>
        <taxon>Actinomycetota</taxon>
        <taxon>Actinomycetes</taxon>
        <taxon>Micrococcales</taxon>
        <taxon>Promicromonosporaceae</taxon>
        <taxon>Promicromonospora</taxon>
    </lineage>
</organism>
<protein>
    <recommendedName>
        <fullName evidence="12">Cytochrome c-type biogenesis protein CcmE</fullName>
    </recommendedName>
</protein>
<evidence type="ECO:0008006" key="12">
    <source>
        <dbReference type="Google" id="ProtNLM"/>
    </source>
</evidence>
<evidence type="ECO:0000256" key="5">
    <source>
        <dbReference type="ARBA" id="ARBA00022748"/>
    </source>
</evidence>
<keyword evidence="9" id="KW-0472">Membrane</keyword>
<dbReference type="InterPro" id="IPR036127">
    <property type="entry name" value="CcmE-like_sf"/>
</dbReference>
<evidence type="ECO:0000256" key="4">
    <source>
        <dbReference type="ARBA" id="ARBA00022723"/>
    </source>
</evidence>
<dbReference type="InterPro" id="IPR012340">
    <property type="entry name" value="NA-bd_OB-fold"/>
</dbReference>
<evidence type="ECO:0000313" key="11">
    <source>
        <dbReference type="Proteomes" id="UP001500843"/>
    </source>
</evidence>
<comment type="caution">
    <text evidence="10">The sequence shown here is derived from an EMBL/GenBank/DDBJ whole genome shotgun (WGS) entry which is preliminary data.</text>
</comment>
<comment type="subcellular location">
    <subcellularLocation>
        <location evidence="1">Membrane</location>
    </subcellularLocation>
</comment>
<dbReference type="Proteomes" id="UP001500843">
    <property type="component" value="Unassembled WGS sequence"/>
</dbReference>
<keyword evidence="3" id="KW-0812">Transmembrane</keyword>
<dbReference type="PANTHER" id="PTHR34128">
    <property type="entry name" value="CYTOCHROME C-TYPE BIOGENESIS PROTEIN CCME HOMOLOG, MITOCHONDRIAL"/>
    <property type="match status" value="1"/>
</dbReference>
<evidence type="ECO:0000256" key="6">
    <source>
        <dbReference type="ARBA" id="ARBA00022968"/>
    </source>
</evidence>
<evidence type="ECO:0000256" key="1">
    <source>
        <dbReference type="ARBA" id="ARBA00004370"/>
    </source>
</evidence>
<keyword evidence="4" id="KW-0479">Metal-binding</keyword>
<keyword evidence="8" id="KW-0408">Iron</keyword>
<dbReference type="Pfam" id="PF03100">
    <property type="entry name" value="CcmE"/>
    <property type="match status" value="1"/>
</dbReference>
<sequence length="132" mass="13482">MRVALPRGRGRAWAVLVIAALGLAGLLASAAQDGLTYWGTPSELLAQGAMDRDVRLGGLVVSGSVAQDATGASFVLTDGATDVTVHYAGALPAAVREGEGAVVEGVLDGQVLHARSVLLRHSNEYRPPEGAP</sequence>
<dbReference type="InterPro" id="IPR004329">
    <property type="entry name" value="CcmE"/>
</dbReference>
<accession>A0ABP8YBK1</accession>
<evidence type="ECO:0000256" key="3">
    <source>
        <dbReference type="ARBA" id="ARBA00022692"/>
    </source>
</evidence>
<keyword evidence="11" id="KW-1185">Reference proteome</keyword>
<dbReference type="EMBL" id="BAABHM010000037">
    <property type="protein sequence ID" value="GAA4725072.1"/>
    <property type="molecule type" value="Genomic_DNA"/>
</dbReference>
<evidence type="ECO:0000256" key="9">
    <source>
        <dbReference type="ARBA" id="ARBA00023136"/>
    </source>
</evidence>
<keyword evidence="5" id="KW-0201">Cytochrome c-type biogenesis</keyword>
<evidence type="ECO:0000256" key="7">
    <source>
        <dbReference type="ARBA" id="ARBA00022989"/>
    </source>
</evidence>
<dbReference type="Gene3D" id="2.40.50.140">
    <property type="entry name" value="Nucleic acid-binding proteins"/>
    <property type="match status" value="1"/>
</dbReference>
<keyword evidence="7" id="KW-1133">Transmembrane helix</keyword>
<gene>
    <name evidence="10" type="ORF">GCM10023198_57660</name>
</gene>
<name>A0ABP8YBK1_9MICO</name>